<dbReference type="PRINTS" id="PR00111">
    <property type="entry name" value="ABHYDROLASE"/>
</dbReference>
<comment type="caution">
    <text evidence="2">The sequence shown here is derived from an EMBL/GenBank/DDBJ whole genome shotgun (WGS) entry which is preliminary data.</text>
</comment>
<reference evidence="2 3" key="1">
    <citation type="submission" date="2019-09" db="EMBL/GenBank/DDBJ databases">
        <title>Isolation of a novel species in the genus Cupriavidus from patients with sepsis using whole genome sequencing.</title>
        <authorList>
            <person name="Kweon O.J."/>
            <person name="Lee M.-K."/>
        </authorList>
    </citation>
    <scope>NUCLEOTIDE SEQUENCE [LARGE SCALE GENOMIC DNA]</scope>
    <source>
        <strain evidence="2 3">MKL-01</strain>
    </source>
</reference>
<dbReference type="SUPFAM" id="SSF53474">
    <property type="entry name" value="alpha/beta-Hydrolases"/>
    <property type="match status" value="1"/>
</dbReference>
<evidence type="ECO:0000313" key="3">
    <source>
        <dbReference type="Proteomes" id="UP000324324"/>
    </source>
</evidence>
<dbReference type="InterPro" id="IPR000073">
    <property type="entry name" value="AB_hydrolase_1"/>
</dbReference>
<dbReference type="RefSeq" id="WP_149319251.1">
    <property type="nucleotide sequence ID" value="NZ_VWRN01000005.1"/>
</dbReference>
<dbReference type="PANTHER" id="PTHR43194">
    <property type="entry name" value="HYDROLASE ALPHA/BETA FOLD FAMILY"/>
    <property type="match status" value="1"/>
</dbReference>
<gene>
    <name evidence="2" type="ORF">F1599_01435</name>
</gene>
<accession>A0A5M8BF92</accession>
<dbReference type="AlphaFoldDB" id="A0A5M8BF92"/>
<proteinExistence type="predicted"/>
<evidence type="ECO:0000313" key="2">
    <source>
        <dbReference type="EMBL" id="KAA6133305.1"/>
    </source>
</evidence>
<keyword evidence="3" id="KW-1185">Reference proteome</keyword>
<dbReference type="PRINTS" id="PR00412">
    <property type="entry name" value="EPOXHYDRLASE"/>
</dbReference>
<dbReference type="Gene3D" id="3.40.50.1820">
    <property type="entry name" value="alpha/beta hydrolase"/>
    <property type="match status" value="1"/>
</dbReference>
<sequence length="275" mass="29223">MYLNIDGQRAYAYTGGKPFDPALPCAVFVHGAQNDHSVWGLQTRWFAHHGFSVLAVDLPGHNRSEGPPLASVEQMADWVAALLRAAGVTAPALVFGHSMGSLIALECAARHAEAVRAIGLLATAYPMKVSDALLDAAQNREHEAIAMVNAWSHSSLANKPSAPGPGFWMHGVGQRLMERVGRRNPQAQVFHTDFAACNAYANGERAAAGLQCPALVVIGSKDMMTPARSARALAASMPRASVVEVPCGHAIMGEKPDEVLDALAGFARRVMANRD</sequence>
<dbReference type="PANTHER" id="PTHR43194:SF5">
    <property type="entry name" value="PIMELOYL-[ACYL-CARRIER PROTEIN] METHYL ESTER ESTERASE"/>
    <property type="match status" value="1"/>
</dbReference>
<dbReference type="InterPro" id="IPR000639">
    <property type="entry name" value="Epox_hydrolase-like"/>
</dbReference>
<protein>
    <submittedName>
        <fullName evidence="2">Alpha/beta hydrolase</fullName>
    </submittedName>
</protein>
<evidence type="ECO:0000259" key="1">
    <source>
        <dbReference type="Pfam" id="PF12697"/>
    </source>
</evidence>
<keyword evidence="2" id="KW-0378">Hydrolase</keyword>
<dbReference type="Pfam" id="PF12697">
    <property type="entry name" value="Abhydrolase_6"/>
    <property type="match status" value="1"/>
</dbReference>
<dbReference type="EMBL" id="VWRN01000005">
    <property type="protein sequence ID" value="KAA6133305.1"/>
    <property type="molecule type" value="Genomic_DNA"/>
</dbReference>
<name>A0A5M8BF92_9BURK</name>
<organism evidence="2 3">
    <name type="scientific">Cupriavidus cauae</name>
    <dbReference type="NCBI Taxonomy" id="2608999"/>
    <lineage>
        <taxon>Bacteria</taxon>
        <taxon>Pseudomonadati</taxon>
        <taxon>Pseudomonadota</taxon>
        <taxon>Betaproteobacteria</taxon>
        <taxon>Burkholderiales</taxon>
        <taxon>Burkholderiaceae</taxon>
        <taxon>Cupriavidus</taxon>
    </lineage>
</organism>
<dbReference type="Proteomes" id="UP000324324">
    <property type="component" value="Unassembled WGS sequence"/>
</dbReference>
<dbReference type="GO" id="GO:0016787">
    <property type="term" value="F:hydrolase activity"/>
    <property type="evidence" value="ECO:0007669"/>
    <property type="project" value="UniProtKB-KW"/>
</dbReference>
<dbReference type="InterPro" id="IPR029058">
    <property type="entry name" value="AB_hydrolase_fold"/>
</dbReference>
<feature type="domain" description="AB hydrolase-1" evidence="1">
    <location>
        <begin position="27"/>
        <end position="262"/>
    </location>
</feature>
<dbReference type="InterPro" id="IPR050228">
    <property type="entry name" value="Carboxylesterase_BioH"/>
</dbReference>